<dbReference type="Proteomes" id="UP001152747">
    <property type="component" value="Unassembled WGS sequence"/>
</dbReference>
<sequence length="68" mass="8062">MCSIFYFFDPLITLCGALFPIYCYITLFYAKHPGFLRKINKTSRSRSNTIAISDETNFYFKQLTESWK</sequence>
<organism evidence="2 3">
    <name type="scientific">Caenorhabditis angaria</name>
    <dbReference type="NCBI Taxonomy" id="860376"/>
    <lineage>
        <taxon>Eukaryota</taxon>
        <taxon>Metazoa</taxon>
        <taxon>Ecdysozoa</taxon>
        <taxon>Nematoda</taxon>
        <taxon>Chromadorea</taxon>
        <taxon>Rhabditida</taxon>
        <taxon>Rhabditina</taxon>
        <taxon>Rhabditomorpha</taxon>
        <taxon>Rhabditoidea</taxon>
        <taxon>Rhabditidae</taxon>
        <taxon>Peloderinae</taxon>
        <taxon>Caenorhabditis</taxon>
    </lineage>
</organism>
<evidence type="ECO:0000313" key="2">
    <source>
        <dbReference type="EMBL" id="CAI5451766.1"/>
    </source>
</evidence>
<evidence type="ECO:0000256" key="1">
    <source>
        <dbReference type="SAM" id="Phobius"/>
    </source>
</evidence>
<reference evidence="2" key="1">
    <citation type="submission" date="2022-11" db="EMBL/GenBank/DDBJ databases">
        <authorList>
            <person name="Kikuchi T."/>
        </authorList>
    </citation>
    <scope>NUCLEOTIDE SEQUENCE</scope>
    <source>
        <strain evidence="2">PS1010</strain>
    </source>
</reference>
<dbReference type="EMBL" id="CANHGI010000005">
    <property type="protein sequence ID" value="CAI5451766.1"/>
    <property type="molecule type" value="Genomic_DNA"/>
</dbReference>
<keyword evidence="3" id="KW-1185">Reference proteome</keyword>
<keyword evidence="1" id="KW-1133">Transmembrane helix</keyword>
<comment type="caution">
    <text evidence="2">The sequence shown here is derived from an EMBL/GenBank/DDBJ whole genome shotgun (WGS) entry which is preliminary data.</text>
</comment>
<feature type="transmembrane region" description="Helical" evidence="1">
    <location>
        <begin position="6"/>
        <end position="30"/>
    </location>
</feature>
<dbReference type="AlphaFoldDB" id="A0A9P1N893"/>
<keyword evidence="1" id="KW-0472">Membrane</keyword>
<keyword evidence="1" id="KW-0812">Transmembrane</keyword>
<accession>A0A9P1N893</accession>
<gene>
    <name evidence="2" type="ORF">CAMP_LOCUS14403</name>
</gene>
<evidence type="ECO:0000313" key="3">
    <source>
        <dbReference type="Proteomes" id="UP001152747"/>
    </source>
</evidence>
<proteinExistence type="predicted"/>
<protein>
    <submittedName>
        <fullName evidence="2">Uncharacterized protein</fullName>
    </submittedName>
</protein>
<name>A0A9P1N893_9PELO</name>